<keyword evidence="3" id="KW-1185">Reference proteome</keyword>
<dbReference type="STRING" id="1453999.AW06_001325"/>
<dbReference type="Pfam" id="PF00929">
    <property type="entry name" value="RNase_T"/>
    <property type="match status" value="1"/>
</dbReference>
<reference evidence="2" key="1">
    <citation type="submission" date="2014-02" db="EMBL/GenBank/DDBJ databases">
        <title>Expanding our view of genomic diversity in Candidatus Accumulibacter clades.</title>
        <authorList>
            <person name="Skennerton C.T."/>
            <person name="Barr J.J."/>
            <person name="Slater F.R."/>
            <person name="Bond P.L."/>
            <person name="Tyson G.W."/>
        </authorList>
    </citation>
    <scope>NUCLEOTIDE SEQUENCE [LARGE SCALE GENOMIC DNA]</scope>
</reference>
<proteinExistence type="predicted"/>
<dbReference type="InterPro" id="IPR013520">
    <property type="entry name" value="Ribonucl_H"/>
</dbReference>
<dbReference type="GO" id="GO:0003887">
    <property type="term" value="F:DNA-directed DNA polymerase activity"/>
    <property type="evidence" value="ECO:0007669"/>
    <property type="project" value="UniProtKB-EC"/>
</dbReference>
<dbReference type="GO" id="GO:0004527">
    <property type="term" value="F:exonuclease activity"/>
    <property type="evidence" value="ECO:0007669"/>
    <property type="project" value="UniProtKB-ARBA"/>
</dbReference>
<protein>
    <submittedName>
        <fullName evidence="2">DNA polymerase III PolC-type</fullName>
        <ecNumber evidence="2">2.7.7.7</ecNumber>
    </submittedName>
</protein>
<feature type="domain" description="Exonuclease" evidence="1">
    <location>
        <begin position="45"/>
        <end position="215"/>
    </location>
</feature>
<dbReference type="EC" id="2.7.7.7" evidence="2"/>
<evidence type="ECO:0000259" key="1">
    <source>
        <dbReference type="SMART" id="SM00479"/>
    </source>
</evidence>
<comment type="caution">
    <text evidence="2">The sequence shown here is derived from an EMBL/GenBank/DDBJ whole genome shotgun (WGS) entry which is preliminary data.</text>
</comment>
<gene>
    <name evidence="2" type="primary">polC_1</name>
    <name evidence="2" type="ORF">AW06_001325</name>
</gene>
<evidence type="ECO:0000313" key="3">
    <source>
        <dbReference type="Proteomes" id="UP000021315"/>
    </source>
</evidence>
<dbReference type="InterPro" id="IPR036397">
    <property type="entry name" value="RNaseH_sf"/>
</dbReference>
<dbReference type="InterPro" id="IPR012337">
    <property type="entry name" value="RNaseH-like_sf"/>
</dbReference>
<accession>A0A080M9C3</accession>
<dbReference type="GO" id="GO:0003676">
    <property type="term" value="F:nucleic acid binding"/>
    <property type="evidence" value="ECO:0007669"/>
    <property type="project" value="InterPro"/>
</dbReference>
<dbReference type="EMBL" id="JDST02000022">
    <property type="protein sequence ID" value="KFB77556.1"/>
    <property type="molecule type" value="Genomic_DNA"/>
</dbReference>
<sequence length="238" mass="25940">MAWFSRLFSGQETPNPALTAGQQQLIAAWRQLPAPDLQCSHYRCRYVVVDVETTGINVKTDHLYAIGALAVVDGQIGFKDACHLLLGPAELSTDPVPGSPVRPHSESAAGHSSVDALISFLHFVGKAPLIAYNVPFVAAMIERTLTECLGIEWGLAWIDLAWVMPDLFRDVEHTGGGLDAWLDHFSIASIRRHHAVSDAYATAQLLQITIASGARKGFMTPASLLELEKARRHLHQSA</sequence>
<dbReference type="SMART" id="SM00479">
    <property type="entry name" value="EXOIII"/>
    <property type="match status" value="1"/>
</dbReference>
<keyword evidence="2" id="KW-0808">Transferase</keyword>
<evidence type="ECO:0000313" key="2">
    <source>
        <dbReference type="EMBL" id="KFB77556.1"/>
    </source>
</evidence>
<organism evidence="2 3">
    <name type="scientific">Candidatus Accumulibacter cognatus</name>
    <dbReference type="NCBI Taxonomy" id="2954383"/>
    <lineage>
        <taxon>Bacteria</taxon>
        <taxon>Pseudomonadati</taxon>
        <taxon>Pseudomonadota</taxon>
        <taxon>Betaproteobacteria</taxon>
        <taxon>Candidatus Accumulibacter</taxon>
    </lineage>
</organism>
<dbReference type="SUPFAM" id="SSF53098">
    <property type="entry name" value="Ribonuclease H-like"/>
    <property type="match status" value="1"/>
</dbReference>
<keyword evidence="2" id="KW-0548">Nucleotidyltransferase</keyword>
<dbReference type="Gene3D" id="3.30.420.10">
    <property type="entry name" value="Ribonuclease H-like superfamily/Ribonuclease H"/>
    <property type="match status" value="1"/>
</dbReference>
<dbReference type="Proteomes" id="UP000021315">
    <property type="component" value="Unassembled WGS sequence"/>
</dbReference>
<dbReference type="CDD" id="cd06127">
    <property type="entry name" value="DEDDh"/>
    <property type="match status" value="1"/>
</dbReference>
<name>A0A080M9C3_9PROT</name>
<dbReference type="AlphaFoldDB" id="A0A080M9C3"/>